<feature type="binding site" evidence="17">
    <location>
        <position position="89"/>
    </location>
    <ligand>
        <name>[4Fe-4S] cluster</name>
        <dbReference type="ChEBI" id="CHEBI:49883"/>
    </ligand>
</feature>
<comment type="similarity">
    <text evidence="3 17">Belongs to the QueH family.</text>
</comment>
<dbReference type="PANTHER" id="PTHR36701:SF1">
    <property type="entry name" value="EPOXYQUEUOSINE REDUCTASE QUEH"/>
    <property type="match status" value="1"/>
</dbReference>
<dbReference type="PANTHER" id="PTHR36701">
    <property type="entry name" value="EPOXYQUEUOSINE REDUCTASE QUEH"/>
    <property type="match status" value="1"/>
</dbReference>
<organism evidence="18">
    <name type="scientific">Desulfacinum infernum</name>
    <dbReference type="NCBI Taxonomy" id="35837"/>
    <lineage>
        <taxon>Bacteria</taxon>
        <taxon>Pseudomonadati</taxon>
        <taxon>Thermodesulfobacteriota</taxon>
        <taxon>Syntrophobacteria</taxon>
        <taxon>Syntrophobacterales</taxon>
        <taxon>Syntrophobacteraceae</taxon>
        <taxon>Desulfacinum</taxon>
    </lineage>
</organism>
<evidence type="ECO:0000256" key="8">
    <source>
        <dbReference type="ARBA" id="ARBA00022723"/>
    </source>
</evidence>
<dbReference type="Gene3D" id="3.40.50.620">
    <property type="entry name" value="HUPs"/>
    <property type="match status" value="1"/>
</dbReference>
<sequence length="197" mass="22905">MSANHPGRILLHACCGPCLLYPLDALAAEGWKIHAFFYNPHIQPYQEWQRRLETARKVAAAADVPMIVREDYELEEFFREVAYRESRRCLYCYARRIEAAARLAKKSGFDAFTTTLLYSKRQNHDMIRQIAQEAASRFSIPFHDADFRTGWAEGQKKAEAMGLYRQQYCGCLYSERDRFLPTRKPHPPKAEDNPGRP</sequence>
<comment type="catalytic activity">
    <reaction evidence="16 17">
        <text>epoxyqueuosine(34) in tRNA + AH2 = queuosine(34) in tRNA + A + H2O</text>
        <dbReference type="Rhea" id="RHEA:32159"/>
        <dbReference type="Rhea" id="RHEA-COMP:18571"/>
        <dbReference type="Rhea" id="RHEA-COMP:18582"/>
        <dbReference type="ChEBI" id="CHEBI:13193"/>
        <dbReference type="ChEBI" id="CHEBI:15377"/>
        <dbReference type="ChEBI" id="CHEBI:17499"/>
        <dbReference type="ChEBI" id="CHEBI:194431"/>
        <dbReference type="ChEBI" id="CHEBI:194443"/>
        <dbReference type="EC" id="1.17.99.6"/>
    </reaction>
</comment>
<feature type="binding site" evidence="17">
    <location>
        <position position="14"/>
    </location>
    <ligand>
        <name>[4Fe-4S] cluster</name>
        <dbReference type="ChEBI" id="CHEBI:49883"/>
    </ligand>
</feature>
<evidence type="ECO:0000256" key="6">
    <source>
        <dbReference type="ARBA" id="ARBA00022485"/>
    </source>
</evidence>
<evidence type="ECO:0000256" key="12">
    <source>
        <dbReference type="ARBA" id="ARBA00023014"/>
    </source>
</evidence>
<keyword evidence="8 17" id="KW-0479">Metal-binding</keyword>
<evidence type="ECO:0000256" key="15">
    <source>
        <dbReference type="ARBA" id="ARBA00031446"/>
    </source>
</evidence>
<dbReference type="AlphaFoldDB" id="A0A832EJN9"/>
<dbReference type="SUPFAM" id="SSF52402">
    <property type="entry name" value="Adenine nucleotide alpha hydrolases-like"/>
    <property type="match status" value="1"/>
</dbReference>
<evidence type="ECO:0000256" key="10">
    <source>
        <dbReference type="ARBA" id="ARBA00023002"/>
    </source>
</evidence>
<dbReference type="EMBL" id="DSTK01000033">
    <property type="protein sequence ID" value="HFK97734.1"/>
    <property type="molecule type" value="Genomic_DNA"/>
</dbReference>
<proteinExistence type="inferred from homology"/>
<keyword evidence="7 17" id="KW-0819">tRNA processing</keyword>
<dbReference type="InterPro" id="IPR014729">
    <property type="entry name" value="Rossmann-like_a/b/a_fold"/>
</dbReference>
<keyword evidence="11 17" id="KW-0408">Iron</keyword>
<dbReference type="EC" id="1.17.99.6" evidence="4 17"/>
<evidence type="ECO:0000256" key="16">
    <source>
        <dbReference type="ARBA" id="ARBA00047415"/>
    </source>
</evidence>
<dbReference type="UniPathway" id="UPA00392"/>
<evidence type="ECO:0000256" key="4">
    <source>
        <dbReference type="ARBA" id="ARBA00012622"/>
    </source>
</evidence>
<reference evidence="18" key="1">
    <citation type="journal article" date="2020" name="mSystems">
        <title>Genome- and Community-Level Interaction Insights into Carbon Utilization and Element Cycling Functions of Hydrothermarchaeota in Hydrothermal Sediment.</title>
        <authorList>
            <person name="Zhou Z."/>
            <person name="Liu Y."/>
            <person name="Xu W."/>
            <person name="Pan J."/>
            <person name="Luo Z.H."/>
            <person name="Li M."/>
        </authorList>
    </citation>
    <scope>NUCLEOTIDE SEQUENCE [LARGE SCALE GENOMIC DNA]</scope>
    <source>
        <strain evidence="18">SpSt-456</strain>
    </source>
</reference>
<name>A0A832EJN9_9BACT</name>
<dbReference type="GO" id="GO:0008616">
    <property type="term" value="P:tRNA queuosine(34) biosynthetic process"/>
    <property type="evidence" value="ECO:0007669"/>
    <property type="project" value="UniProtKB-UniRule"/>
</dbReference>
<evidence type="ECO:0000256" key="7">
    <source>
        <dbReference type="ARBA" id="ARBA00022694"/>
    </source>
</evidence>
<evidence type="ECO:0000256" key="5">
    <source>
        <dbReference type="ARBA" id="ARBA00016895"/>
    </source>
</evidence>
<keyword evidence="12 17" id="KW-0411">Iron-sulfur</keyword>
<keyword evidence="6 17" id="KW-0004">4Fe-4S</keyword>
<protein>
    <recommendedName>
        <fullName evidence="5 17">Epoxyqueuosine reductase QueH</fullName>
        <ecNumber evidence="4 17">1.17.99.6</ecNumber>
    </recommendedName>
    <alternativeName>
        <fullName evidence="15 17">Queuosine biosynthesis protein QueH</fullName>
    </alternativeName>
</protein>
<dbReference type="GO" id="GO:0046872">
    <property type="term" value="F:metal ion binding"/>
    <property type="evidence" value="ECO:0007669"/>
    <property type="project" value="UniProtKB-KW"/>
</dbReference>
<gene>
    <name evidence="17" type="primary">queH</name>
    <name evidence="18" type="ORF">ENS06_10505</name>
</gene>
<comment type="caution">
    <text evidence="18">The sequence shown here is derived from an EMBL/GenBank/DDBJ whole genome shotgun (WGS) entry which is preliminary data.</text>
</comment>
<evidence type="ECO:0000256" key="13">
    <source>
        <dbReference type="ARBA" id="ARBA00023157"/>
    </source>
</evidence>
<dbReference type="GO" id="GO:0052693">
    <property type="term" value="F:epoxyqueuosine reductase activity"/>
    <property type="evidence" value="ECO:0007669"/>
    <property type="project" value="UniProtKB-UniRule"/>
</dbReference>
<evidence type="ECO:0000256" key="14">
    <source>
        <dbReference type="ARBA" id="ARBA00023284"/>
    </source>
</evidence>
<keyword evidence="9 17" id="KW-0671">Queuosine biosynthesis</keyword>
<keyword evidence="14 17" id="KW-0676">Redox-active center</keyword>
<comment type="function">
    <text evidence="1 17">Catalyzes the conversion of epoxyqueuosine (oQ) to queuosine (Q), which is a hypermodified base found in the wobble positions of tRNA(Asp), tRNA(Asn), tRNA(His) and tRNA(Tyr).</text>
</comment>
<dbReference type="HAMAP" id="MF_02089">
    <property type="entry name" value="QueH"/>
    <property type="match status" value="1"/>
</dbReference>
<keyword evidence="13 17" id="KW-1015">Disulfide bond</keyword>
<dbReference type="GO" id="GO:0051539">
    <property type="term" value="F:4 iron, 4 sulfur cluster binding"/>
    <property type="evidence" value="ECO:0007669"/>
    <property type="project" value="UniProtKB-UniRule"/>
</dbReference>
<evidence type="ECO:0000256" key="11">
    <source>
        <dbReference type="ARBA" id="ARBA00023004"/>
    </source>
</evidence>
<evidence type="ECO:0000256" key="17">
    <source>
        <dbReference type="HAMAP-Rule" id="MF_02089"/>
    </source>
</evidence>
<feature type="binding site" evidence="17">
    <location>
        <position position="15"/>
    </location>
    <ligand>
        <name>[4Fe-4S] cluster</name>
        <dbReference type="ChEBI" id="CHEBI:49883"/>
    </ligand>
</feature>
<accession>A0A832EJN9</accession>
<dbReference type="InterPro" id="IPR003828">
    <property type="entry name" value="QueH"/>
</dbReference>
<evidence type="ECO:0000256" key="3">
    <source>
        <dbReference type="ARBA" id="ARBA00008207"/>
    </source>
</evidence>
<dbReference type="Pfam" id="PF02677">
    <property type="entry name" value="QueH"/>
    <property type="match status" value="1"/>
</dbReference>
<feature type="binding site" evidence="17">
    <location>
        <position position="92"/>
    </location>
    <ligand>
        <name>[4Fe-4S] cluster</name>
        <dbReference type="ChEBI" id="CHEBI:49883"/>
    </ligand>
</feature>
<evidence type="ECO:0000256" key="9">
    <source>
        <dbReference type="ARBA" id="ARBA00022785"/>
    </source>
</evidence>
<evidence type="ECO:0000256" key="2">
    <source>
        <dbReference type="ARBA" id="ARBA00004691"/>
    </source>
</evidence>
<keyword evidence="10 17" id="KW-0560">Oxidoreductase</keyword>
<comment type="pathway">
    <text evidence="2 17">tRNA modification; tRNA-queuosine biosynthesis.</text>
</comment>
<evidence type="ECO:0000313" key="18">
    <source>
        <dbReference type="EMBL" id="HFK97734.1"/>
    </source>
</evidence>
<feature type="disulfide bond" description="Redox-active" evidence="17">
    <location>
        <begin position="169"/>
        <end position="171"/>
    </location>
</feature>
<evidence type="ECO:0000256" key="1">
    <source>
        <dbReference type="ARBA" id="ARBA00002268"/>
    </source>
</evidence>